<reference evidence="3" key="1">
    <citation type="submission" date="2025-08" db="UniProtKB">
        <authorList>
            <consortium name="RefSeq"/>
        </authorList>
    </citation>
    <scope>IDENTIFICATION</scope>
    <source>
        <tissue evidence="3">Blood</tissue>
    </source>
</reference>
<gene>
    <name evidence="3" type="primary">LOC128315767</name>
</gene>
<evidence type="ECO:0000313" key="3">
    <source>
        <dbReference type="RefSeq" id="XP_053079326.1"/>
    </source>
</evidence>
<evidence type="ECO:0000256" key="1">
    <source>
        <dbReference type="SAM" id="MobiDB-lite"/>
    </source>
</evidence>
<proteinExistence type="predicted"/>
<protein>
    <submittedName>
        <fullName evidence="3">Translation initiation factor IF-2-like</fullName>
    </submittedName>
</protein>
<accession>A0ABM3Q5Y6</accession>
<organism evidence="2 3">
    <name type="scientific">Acinonyx jubatus</name>
    <name type="common">Cheetah</name>
    <dbReference type="NCBI Taxonomy" id="32536"/>
    <lineage>
        <taxon>Eukaryota</taxon>
        <taxon>Metazoa</taxon>
        <taxon>Chordata</taxon>
        <taxon>Craniata</taxon>
        <taxon>Vertebrata</taxon>
        <taxon>Euteleostomi</taxon>
        <taxon>Mammalia</taxon>
        <taxon>Eutheria</taxon>
        <taxon>Laurasiatheria</taxon>
        <taxon>Carnivora</taxon>
        <taxon>Feliformia</taxon>
        <taxon>Felidae</taxon>
        <taxon>Felinae</taxon>
        <taxon>Acinonyx</taxon>
    </lineage>
</organism>
<keyword evidence="2" id="KW-1185">Reference proteome</keyword>
<dbReference type="GeneID" id="128315767"/>
<feature type="region of interest" description="Disordered" evidence="1">
    <location>
        <begin position="23"/>
        <end position="153"/>
    </location>
</feature>
<feature type="region of interest" description="Disordered" evidence="1">
    <location>
        <begin position="185"/>
        <end position="207"/>
    </location>
</feature>
<dbReference type="RefSeq" id="XP_053079326.1">
    <property type="nucleotide sequence ID" value="XM_053223351.1"/>
</dbReference>
<feature type="compositionally biased region" description="Low complexity" evidence="1">
    <location>
        <begin position="42"/>
        <end position="74"/>
    </location>
</feature>
<dbReference type="Proteomes" id="UP001652583">
    <property type="component" value="Chromosome B2"/>
</dbReference>
<evidence type="ECO:0000313" key="2">
    <source>
        <dbReference type="Proteomes" id="UP001652583"/>
    </source>
</evidence>
<name>A0ABM3Q5Y6_ACIJB</name>
<sequence length="207" mass="21492">MPARVACRGVGTRGRLNLGLRIFACGGNRSPPQRSQGERSGRQPGPRQQQQQQQRQQQRQQEPGGARLTPAARGPRGEARAPQLPPRRAHRPAAPAHKGGGSRRGLVHPGVRTPLPPFSSPGDANGRAGRGPGTPGALAPHPHPPAGRGSGLLADDVVAAAPQCVSGPGPSCRPSSLLAPSRGEELMLLSPPPPKPGLMDARECRIA</sequence>